<feature type="region of interest" description="Disordered" evidence="1">
    <location>
        <begin position="52"/>
        <end position="75"/>
    </location>
</feature>
<reference evidence="2" key="2">
    <citation type="submission" date="2021-04" db="EMBL/GenBank/DDBJ databases">
        <authorList>
            <person name="Podell S."/>
        </authorList>
    </citation>
    <scope>NUCLEOTIDE SEQUENCE</scope>
    <source>
        <strain evidence="2">Hildebrandi</strain>
    </source>
</reference>
<dbReference type="Proteomes" id="UP000693970">
    <property type="component" value="Unassembled WGS sequence"/>
</dbReference>
<organism evidence="2 3">
    <name type="scientific">Nitzschia inconspicua</name>
    <dbReference type="NCBI Taxonomy" id="303405"/>
    <lineage>
        <taxon>Eukaryota</taxon>
        <taxon>Sar</taxon>
        <taxon>Stramenopiles</taxon>
        <taxon>Ochrophyta</taxon>
        <taxon>Bacillariophyta</taxon>
        <taxon>Bacillariophyceae</taxon>
        <taxon>Bacillariophycidae</taxon>
        <taxon>Bacillariales</taxon>
        <taxon>Bacillariaceae</taxon>
        <taxon>Nitzschia</taxon>
    </lineage>
</organism>
<proteinExistence type="predicted"/>
<protein>
    <submittedName>
        <fullName evidence="2">Uncharacterized protein</fullName>
    </submittedName>
</protein>
<evidence type="ECO:0000313" key="2">
    <source>
        <dbReference type="EMBL" id="KAG7365894.1"/>
    </source>
</evidence>
<evidence type="ECO:0000256" key="1">
    <source>
        <dbReference type="SAM" id="MobiDB-lite"/>
    </source>
</evidence>
<accession>A0A9K3Q2C7</accession>
<feature type="compositionally biased region" description="Low complexity" evidence="1">
    <location>
        <begin position="58"/>
        <end position="69"/>
    </location>
</feature>
<evidence type="ECO:0000313" key="3">
    <source>
        <dbReference type="Proteomes" id="UP000693970"/>
    </source>
</evidence>
<dbReference type="EMBL" id="JAGRRH010000007">
    <property type="protein sequence ID" value="KAG7365894.1"/>
    <property type="molecule type" value="Genomic_DNA"/>
</dbReference>
<dbReference type="AlphaFoldDB" id="A0A9K3Q2C7"/>
<keyword evidence="3" id="KW-1185">Reference proteome</keyword>
<gene>
    <name evidence="2" type="ORF">IV203_028564</name>
</gene>
<name>A0A9K3Q2C7_9STRA</name>
<reference evidence="2" key="1">
    <citation type="journal article" date="2021" name="Sci. Rep.">
        <title>Diploid genomic architecture of Nitzschia inconspicua, an elite biomass production diatom.</title>
        <authorList>
            <person name="Oliver A."/>
            <person name="Podell S."/>
            <person name="Pinowska A."/>
            <person name="Traller J.C."/>
            <person name="Smith S.R."/>
            <person name="McClure R."/>
            <person name="Beliaev A."/>
            <person name="Bohutskyi P."/>
            <person name="Hill E.A."/>
            <person name="Rabines A."/>
            <person name="Zheng H."/>
            <person name="Allen L.Z."/>
            <person name="Kuo A."/>
            <person name="Grigoriev I.V."/>
            <person name="Allen A.E."/>
            <person name="Hazlebeck D."/>
            <person name="Allen E.E."/>
        </authorList>
    </citation>
    <scope>NUCLEOTIDE SEQUENCE</scope>
    <source>
        <strain evidence="2">Hildebrandi</strain>
    </source>
</reference>
<comment type="caution">
    <text evidence="2">The sequence shown here is derived from an EMBL/GenBank/DDBJ whole genome shotgun (WGS) entry which is preliminary data.</text>
</comment>
<sequence length="75" mass="8118">MSAGLGPLSNRACYSEARWMASKTLLTVKVPSHHQCVIFARGNVTINKTPTSQGCLLSTDNNSSSSNTNIPRRHC</sequence>